<comment type="caution">
    <text evidence="9">The sequence shown here is derived from an EMBL/GenBank/DDBJ whole genome shotgun (WGS) entry which is preliminary data.</text>
</comment>
<protein>
    <recommendedName>
        <fullName evidence="2">glutathione transferase</fullName>
        <ecNumber evidence="2">2.5.1.18</ecNumber>
    </recommendedName>
</protein>
<name>A0AAD7TYI4_9APHY</name>
<dbReference type="AlphaFoldDB" id="A0AAD7TYI4"/>
<dbReference type="GO" id="GO:0005634">
    <property type="term" value="C:nucleus"/>
    <property type="evidence" value="ECO:0007669"/>
    <property type="project" value="UniProtKB-ARBA"/>
</dbReference>
<evidence type="ECO:0000256" key="4">
    <source>
        <dbReference type="ARBA" id="ARBA00047960"/>
    </source>
</evidence>
<dbReference type="SFLD" id="SFLDG00358">
    <property type="entry name" value="Main_(cytGST)"/>
    <property type="match status" value="1"/>
</dbReference>
<dbReference type="PANTHER" id="PTHR44051:SF3">
    <property type="entry name" value="TRANSCRIPTIONAL REGULATOR URE2"/>
    <property type="match status" value="1"/>
</dbReference>
<dbReference type="InterPro" id="IPR004046">
    <property type="entry name" value="GST_C"/>
</dbReference>
<evidence type="ECO:0000313" key="10">
    <source>
        <dbReference type="Proteomes" id="UP001215151"/>
    </source>
</evidence>
<dbReference type="PANTHER" id="PTHR44051">
    <property type="entry name" value="GLUTATHIONE S-TRANSFERASE-RELATED"/>
    <property type="match status" value="1"/>
</dbReference>
<dbReference type="SUPFAM" id="SSF47616">
    <property type="entry name" value="GST C-terminal domain-like"/>
    <property type="match status" value="1"/>
</dbReference>
<evidence type="ECO:0000313" key="9">
    <source>
        <dbReference type="EMBL" id="KAJ8488837.1"/>
    </source>
</evidence>
<comment type="catalytic activity">
    <reaction evidence="4">
        <text>RX + glutathione = an S-substituted glutathione + a halide anion + H(+)</text>
        <dbReference type="Rhea" id="RHEA:16437"/>
        <dbReference type="ChEBI" id="CHEBI:15378"/>
        <dbReference type="ChEBI" id="CHEBI:16042"/>
        <dbReference type="ChEBI" id="CHEBI:17792"/>
        <dbReference type="ChEBI" id="CHEBI:57925"/>
        <dbReference type="ChEBI" id="CHEBI:90779"/>
        <dbReference type="EC" id="2.5.1.18"/>
    </reaction>
</comment>
<evidence type="ECO:0000259" key="8">
    <source>
        <dbReference type="PROSITE" id="PS50405"/>
    </source>
</evidence>
<evidence type="ECO:0000256" key="6">
    <source>
        <dbReference type="RuleBase" id="RU003494"/>
    </source>
</evidence>
<keyword evidence="10" id="KW-1185">Reference proteome</keyword>
<dbReference type="FunFam" id="1.20.1050.130:FF:000016">
    <property type="entry name" value="Glutathione S-transferase 1"/>
    <property type="match status" value="1"/>
</dbReference>
<dbReference type="Proteomes" id="UP001215151">
    <property type="component" value="Unassembled WGS sequence"/>
</dbReference>
<dbReference type="InterPro" id="IPR036282">
    <property type="entry name" value="Glutathione-S-Trfase_C_sf"/>
</dbReference>
<evidence type="ECO:0000259" key="7">
    <source>
        <dbReference type="PROSITE" id="PS50404"/>
    </source>
</evidence>
<dbReference type="GO" id="GO:0005737">
    <property type="term" value="C:cytoplasm"/>
    <property type="evidence" value="ECO:0007669"/>
    <property type="project" value="UniProtKB-ARBA"/>
</dbReference>
<feature type="domain" description="GST N-terminal" evidence="7">
    <location>
        <begin position="5"/>
        <end position="89"/>
    </location>
</feature>
<dbReference type="SFLD" id="SFLDS00019">
    <property type="entry name" value="Glutathione_Transferase_(cytos"/>
    <property type="match status" value="1"/>
</dbReference>
<dbReference type="EC" id="2.5.1.18" evidence="2"/>
<evidence type="ECO:0000256" key="5">
    <source>
        <dbReference type="ARBA" id="ARBA00060024"/>
    </source>
</evidence>
<proteinExistence type="inferred from homology"/>
<comment type="similarity">
    <text evidence="1 6">Belongs to the GST superfamily.</text>
</comment>
<organism evidence="9 10">
    <name type="scientific">Trametes cubensis</name>
    <dbReference type="NCBI Taxonomy" id="1111947"/>
    <lineage>
        <taxon>Eukaryota</taxon>
        <taxon>Fungi</taxon>
        <taxon>Dikarya</taxon>
        <taxon>Basidiomycota</taxon>
        <taxon>Agaricomycotina</taxon>
        <taxon>Agaricomycetes</taxon>
        <taxon>Polyporales</taxon>
        <taxon>Polyporaceae</taxon>
        <taxon>Trametes</taxon>
    </lineage>
</organism>
<evidence type="ECO:0000256" key="1">
    <source>
        <dbReference type="ARBA" id="ARBA00007409"/>
    </source>
</evidence>
<dbReference type="Pfam" id="PF02798">
    <property type="entry name" value="GST_N"/>
    <property type="match status" value="1"/>
</dbReference>
<dbReference type="InterPro" id="IPR036249">
    <property type="entry name" value="Thioredoxin-like_sf"/>
</dbReference>
<comment type="function">
    <text evidence="5">Involved in the oxidative stress response and detoxification.</text>
</comment>
<dbReference type="EMBL" id="JAPEVG010000057">
    <property type="protein sequence ID" value="KAJ8488837.1"/>
    <property type="molecule type" value="Genomic_DNA"/>
</dbReference>
<dbReference type="SUPFAM" id="SSF52833">
    <property type="entry name" value="Thioredoxin-like"/>
    <property type="match status" value="1"/>
</dbReference>
<reference evidence="9" key="1">
    <citation type="submission" date="2022-11" db="EMBL/GenBank/DDBJ databases">
        <title>Genome Sequence of Cubamyces cubensis.</title>
        <authorList>
            <person name="Buettner E."/>
        </authorList>
    </citation>
    <scope>NUCLEOTIDE SEQUENCE</scope>
    <source>
        <strain evidence="9">MPL-01</strain>
    </source>
</reference>
<dbReference type="CDD" id="cd03048">
    <property type="entry name" value="GST_N_Ure2p_like"/>
    <property type="match status" value="1"/>
</dbReference>
<dbReference type="InterPro" id="IPR010987">
    <property type="entry name" value="Glutathione-S-Trfase_C-like"/>
</dbReference>
<accession>A0AAD7TYI4</accession>
<sequence length="237" mass="26887">MSSNKQFTLYGEVWAPNPMKVAMVLEELELEYNVVPVDLIAGEHKGPEYTKINPNGRIPALVDHSNGDFTIWESNAILLYLAEKYDKEHKLCVEDSNEKYKLIQWLFFQASGQGPYYGQAFWFIRYHPERVPSAIERYQKEILRVFGVLDSVLSKQEWLVGNKLTIADLSFISWNAGALAFALRGLEGVNVEEQYPSFYKWHQKLAARPVVAGLLGRQVKYVLEAQAEAEAAAAAAK</sequence>
<dbReference type="InterPro" id="IPR004045">
    <property type="entry name" value="Glutathione_S-Trfase_N"/>
</dbReference>
<dbReference type="Pfam" id="PF00043">
    <property type="entry name" value="GST_C"/>
    <property type="match status" value="1"/>
</dbReference>
<dbReference type="InterPro" id="IPR040079">
    <property type="entry name" value="Glutathione_S-Trfase"/>
</dbReference>
<gene>
    <name evidence="9" type="ORF">ONZ51_g3314</name>
</gene>
<dbReference type="GO" id="GO:0004364">
    <property type="term" value="F:glutathione transferase activity"/>
    <property type="evidence" value="ECO:0007669"/>
    <property type="project" value="UniProtKB-EC"/>
</dbReference>
<dbReference type="FunFam" id="3.40.30.10:FF:000039">
    <property type="entry name" value="Glutathione S-transferase domain"/>
    <property type="match status" value="1"/>
</dbReference>
<dbReference type="SFLD" id="SFLDG01151">
    <property type="entry name" value="Main.2:_Nu-like"/>
    <property type="match status" value="1"/>
</dbReference>
<feature type="domain" description="GST C-terminal" evidence="8">
    <location>
        <begin position="95"/>
        <end position="222"/>
    </location>
</feature>
<keyword evidence="3" id="KW-0808">Transferase</keyword>
<evidence type="ECO:0000256" key="2">
    <source>
        <dbReference type="ARBA" id="ARBA00012452"/>
    </source>
</evidence>
<dbReference type="Gene3D" id="1.20.1050.130">
    <property type="match status" value="1"/>
</dbReference>
<dbReference type="PROSITE" id="PS50405">
    <property type="entry name" value="GST_CTER"/>
    <property type="match status" value="1"/>
</dbReference>
<dbReference type="PROSITE" id="PS50404">
    <property type="entry name" value="GST_NTER"/>
    <property type="match status" value="1"/>
</dbReference>
<evidence type="ECO:0000256" key="3">
    <source>
        <dbReference type="ARBA" id="ARBA00022679"/>
    </source>
</evidence>